<evidence type="ECO:0000313" key="6">
    <source>
        <dbReference type="EMBL" id="MBF9067409.1"/>
    </source>
</evidence>
<dbReference type="InterPro" id="IPR036390">
    <property type="entry name" value="WH_DNA-bd_sf"/>
</dbReference>
<evidence type="ECO:0000256" key="2">
    <source>
        <dbReference type="ARBA" id="ARBA00023015"/>
    </source>
</evidence>
<keyword evidence="3" id="KW-0238">DNA-binding</keyword>
<accession>A0A931AXU9</accession>
<dbReference type="SUPFAM" id="SSF53850">
    <property type="entry name" value="Periplasmic binding protein-like II"/>
    <property type="match status" value="1"/>
</dbReference>
<dbReference type="Gene3D" id="1.10.10.10">
    <property type="entry name" value="Winged helix-like DNA-binding domain superfamily/Winged helix DNA-binding domain"/>
    <property type="match status" value="1"/>
</dbReference>
<keyword evidence="2" id="KW-0805">Transcription regulation</keyword>
<dbReference type="PANTHER" id="PTHR30346:SF0">
    <property type="entry name" value="HCA OPERON TRANSCRIPTIONAL ACTIVATOR HCAR"/>
    <property type="match status" value="1"/>
</dbReference>
<dbReference type="Pfam" id="PF00126">
    <property type="entry name" value="HTH_1"/>
    <property type="match status" value="1"/>
</dbReference>
<dbReference type="InterPro" id="IPR000847">
    <property type="entry name" value="LysR_HTH_N"/>
</dbReference>
<gene>
    <name evidence="6" type="ORF">I2501_05070</name>
</gene>
<dbReference type="PROSITE" id="PS50931">
    <property type="entry name" value="HTH_LYSR"/>
    <property type="match status" value="1"/>
</dbReference>
<keyword evidence="4" id="KW-0804">Transcription</keyword>
<dbReference type="RefSeq" id="WP_196192596.1">
    <property type="nucleotide sequence ID" value="NZ_JADPRT010000002.1"/>
</dbReference>
<proteinExistence type="inferred from homology"/>
<dbReference type="Proteomes" id="UP000657385">
    <property type="component" value="Unassembled WGS sequence"/>
</dbReference>
<organism evidence="6 7">
    <name type="scientific">Streptacidiphilus fuscans</name>
    <dbReference type="NCBI Taxonomy" id="2789292"/>
    <lineage>
        <taxon>Bacteria</taxon>
        <taxon>Bacillati</taxon>
        <taxon>Actinomycetota</taxon>
        <taxon>Actinomycetes</taxon>
        <taxon>Kitasatosporales</taxon>
        <taxon>Streptomycetaceae</taxon>
        <taxon>Streptacidiphilus</taxon>
    </lineage>
</organism>
<dbReference type="Gene3D" id="3.40.190.10">
    <property type="entry name" value="Periplasmic binding protein-like II"/>
    <property type="match status" value="2"/>
</dbReference>
<dbReference type="FunFam" id="1.10.10.10:FF:000001">
    <property type="entry name" value="LysR family transcriptional regulator"/>
    <property type="match status" value="1"/>
</dbReference>
<dbReference type="InterPro" id="IPR005119">
    <property type="entry name" value="LysR_subst-bd"/>
</dbReference>
<dbReference type="PRINTS" id="PR00039">
    <property type="entry name" value="HTHLYSR"/>
</dbReference>
<protein>
    <submittedName>
        <fullName evidence="6">LysR family transcriptional regulator</fullName>
    </submittedName>
</protein>
<dbReference type="EMBL" id="JADPRT010000002">
    <property type="protein sequence ID" value="MBF9067409.1"/>
    <property type="molecule type" value="Genomic_DNA"/>
</dbReference>
<feature type="domain" description="HTH lysR-type" evidence="5">
    <location>
        <begin position="1"/>
        <end position="58"/>
    </location>
</feature>
<dbReference type="AlphaFoldDB" id="A0A931AXU9"/>
<dbReference type="SUPFAM" id="SSF46785">
    <property type="entry name" value="Winged helix' DNA-binding domain"/>
    <property type="match status" value="1"/>
</dbReference>
<dbReference type="GO" id="GO:0032993">
    <property type="term" value="C:protein-DNA complex"/>
    <property type="evidence" value="ECO:0007669"/>
    <property type="project" value="TreeGrafter"/>
</dbReference>
<name>A0A931AXU9_9ACTN</name>
<evidence type="ECO:0000256" key="4">
    <source>
        <dbReference type="ARBA" id="ARBA00023163"/>
    </source>
</evidence>
<evidence type="ECO:0000256" key="1">
    <source>
        <dbReference type="ARBA" id="ARBA00009437"/>
    </source>
</evidence>
<reference evidence="6" key="1">
    <citation type="submission" date="2020-11" db="EMBL/GenBank/DDBJ databases">
        <title>Isolation and identification of active actinomycetes.</title>
        <authorList>
            <person name="Yu B."/>
        </authorList>
    </citation>
    <scope>NUCLEOTIDE SEQUENCE</scope>
    <source>
        <strain evidence="6">NEAU-YB345</strain>
    </source>
</reference>
<evidence type="ECO:0000313" key="7">
    <source>
        <dbReference type="Proteomes" id="UP000657385"/>
    </source>
</evidence>
<evidence type="ECO:0000256" key="3">
    <source>
        <dbReference type="ARBA" id="ARBA00023125"/>
    </source>
</evidence>
<evidence type="ECO:0000259" key="5">
    <source>
        <dbReference type="PROSITE" id="PS50931"/>
    </source>
</evidence>
<comment type="caution">
    <text evidence="6">The sequence shown here is derived from an EMBL/GenBank/DDBJ whole genome shotgun (WGS) entry which is preliminary data.</text>
</comment>
<dbReference type="PANTHER" id="PTHR30346">
    <property type="entry name" value="TRANSCRIPTIONAL DUAL REGULATOR HCAR-RELATED"/>
    <property type="match status" value="1"/>
</dbReference>
<dbReference type="Pfam" id="PF03466">
    <property type="entry name" value="LysR_substrate"/>
    <property type="match status" value="1"/>
</dbReference>
<keyword evidence="7" id="KW-1185">Reference proteome</keyword>
<dbReference type="GO" id="GO:0003700">
    <property type="term" value="F:DNA-binding transcription factor activity"/>
    <property type="evidence" value="ECO:0007669"/>
    <property type="project" value="InterPro"/>
</dbReference>
<sequence length="296" mass="32181">MELRQLRYFLAVAEELHFGRAAERLRIVQPTVSQQVRRLERELGLDLFDRTTRSVTLTAAGSAFLPHARAVLGAEQAATEAMATLRAERATVLRLGTNVGLGTRLEQVLTTMAAHAPHVTVELHSADAATRLRLVREGELDAAFVRGARRSPDLELVPVWTDPLVAVLPANHPLAARESVALADLAAMPLRITPRENNPHLVELVTDACRTAGFEPVLGPPFTTDQDTLAAIGTGRPTWTVFYAAQAETLPPGRTTAVRPFTPPVPTVRTYLAVRPNAPTDRLAPLLDACRAEERG</sequence>
<comment type="similarity">
    <text evidence="1">Belongs to the LysR transcriptional regulatory family.</text>
</comment>
<dbReference type="InterPro" id="IPR036388">
    <property type="entry name" value="WH-like_DNA-bd_sf"/>
</dbReference>
<dbReference type="GO" id="GO:0003677">
    <property type="term" value="F:DNA binding"/>
    <property type="evidence" value="ECO:0007669"/>
    <property type="project" value="UniProtKB-KW"/>
</dbReference>
<dbReference type="CDD" id="cd08414">
    <property type="entry name" value="PBP2_LTTR_aromatics_like"/>
    <property type="match status" value="1"/>
</dbReference>